<feature type="domain" description="Plastocyanin-like" evidence="4">
    <location>
        <begin position="182"/>
        <end position="349"/>
    </location>
</feature>
<evidence type="ECO:0000256" key="2">
    <source>
        <dbReference type="ARBA" id="ARBA00023002"/>
    </source>
</evidence>
<proteinExistence type="predicted"/>
<evidence type="ECO:0000259" key="6">
    <source>
        <dbReference type="Pfam" id="PF07732"/>
    </source>
</evidence>
<dbReference type="Gene3D" id="2.60.40.420">
    <property type="entry name" value="Cupredoxins - blue copper proteins"/>
    <property type="match status" value="3"/>
</dbReference>
<feature type="domain" description="Plastocyanin-like" evidence="5">
    <location>
        <begin position="480"/>
        <end position="599"/>
    </location>
</feature>
<dbReference type="GO" id="GO:0042597">
    <property type="term" value="C:periplasmic space"/>
    <property type="evidence" value="ECO:0007669"/>
    <property type="project" value="InterPro"/>
</dbReference>
<dbReference type="InterPro" id="IPR002355">
    <property type="entry name" value="Cu_oxidase_Cu_BS"/>
</dbReference>
<dbReference type="InterPro" id="IPR001117">
    <property type="entry name" value="Cu-oxidase_2nd"/>
</dbReference>
<dbReference type="InterPro" id="IPR034279">
    <property type="entry name" value="CuRO_3_CopA"/>
</dbReference>
<evidence type="ECO:0000313" key="8">
    <source>
        <dbReference type="Proteomes" id="UP001223420"/>
    </source>
</evidence>
<protein>
    <submittedName>
        <fullName evidence="7">CopA family copper-resistance protein</fullName>
    </submittedName>
</protein>
<dbReference type="SUPFAM" id="SSF49503">
    <property type="entry name" value="Cupredoxins"/>
    <property type="match status" value="3"/>
</dbReference>
<dbReference type="InterPro" id="IPR006376">
    <property type="entry name" value="Cu-R_CopA"/>
</dbReference>
<accession>A0AAJ1X023</accession>
<evidence type="ECO:0000256" key="3">
    <source>
        <dbReference type="ARBA" id="ARBA00023008"/>
    </source>
</evidence>
<dbReference type="Pfam" id="PF07731">
    <property type="entry name" value="Cu-oxidase_2"/>
    <property type="match status" value="1"/>
</dbReference>
<dbReference type="PROSITE" id="PS00079">
    <property type="entry name" value="MULTICOPPER_OXIDASE1"/>
    <property type="match status" value="1"/>
</dbReference>
<dbReference type="Pfam" id="PF07732">
    <property type="entry name" value="Cu-oxidase_3"/>
    <property type="match status" value="1"/>
</dbReference>
<evidence type="ECO:0000313" key="7">
    <source>
        <dbReference type="EMBL" id="MDQ0546885.1"/>
    </source>
</evidence>
<dbReference type="Proteomes" id="UP001223420">
    <property type="component" value="Unassembled WGS sequence"/>
</dbReference>
<gene>
    <name evidence="7" type="ORF">QO001_005837</name>
</gene>
<dbReference type="InterPro" id="IPR008972">
    <property type="entry name" value="Cupredoxin"/>
</dbReference>
<name>A0AAJ1X023_9HYPH</name>
<dbReference type="InterPro" id="IPR006311">
    <property type="entry name" value="TAT_signal"/>
</dbReference>
<evidence type="ECO:0000256" key="1">
    <source>
        <dbReference type="ARBA" id="ARBA00022723"/>
    </source>
</evidence>
<dbReference type="GO" id="GO:0016491">
    <property type="term" value="F:oxidoreductase activity"/>
    <property type="evidence" value="ECO:0007669"/>
    <property type="project" value="UniProtKB-KW"/>
</dbReference>
<dbReference type="PANTHER" id="PTHR11709:SF394">
    <property type="entry name" value="FI03373P-RELATED"/>
    <property type="match status" value="1"/>
</dbReference>
<comment type="caution">
    <text evidence="7">The sequence shown here is derived from an EMBL/GenBank/DDBJ whole genome shotgun (WGS) entry which is preliminary data.</text>
</comment>
<dbReference type="InterPro" id="IPR033138">
    <property type="entry name" value="Cu_oxidase_CS"/>
</dbReference>
<dbReference type="PROSITE" id="PS51318">
    <property type="entry name" value="TAT"/>
    <property type="match status" value="1"/>
</dbReference>
<keyword evidence="2" id="KW-0560">Oxidoreductase</keyword>
<dbReference type="GO" id="GO:0005507">
    <property type="term" value="F:copper ion binding"/>
    <property type="evidence" value="ECO:0007669"/>
    <property type="project" value="InterPro"/>
</dbReference>
<evidence type="ECO:0000259" key="5">
    <source>
        <dbReference type="Pfam" id="PF07731"/>
    </source>
</evidence>
<dbReference type="InterPro" id="IPR011706">
    <property type="entry name" value="Cu-oxidase_C"/>
</dbReference>
<evidence type="ECO:0000259" key="4">
    <source>
        <dbReference type="Pfam" id="PF00394"/>
    </source>
</evidence>
<dbReference type="NCBIfam" id="TIGR01480">
    <property type="entry name" value="copper_res_A"/>
    <property type="match status" value="1"/>
</dbReference>
<feature type="domain" description="Plastocyanin-like" evidence="6">
    <location>
        <begin position="67"/>
        <end position="172"/>
    </location>
</feature>
<dbReference type="InterPro" id="IPR011707">
    <property type="entry name" value="Cu-oxidase-like_N"/>
</dbReference>
<organism evidence="7 8">
    <name type="scientific">Methylobacterium brachiatum</name>
    <dbReference type="NCBI Taxonomy" id="269660"/>
    <lineage>
        <taxon>Bacteria</taxon>
        <taxon>Pseudomonadati</taxon>
        <taxon>Pseudomonadota</taxon>
        <taxon>Alphaproteobacteria</taxon>
        <taxon>Hyphomicrobiales</taxon>
        <taxon>Methylobacteriaceae</taxon>
        <taxon>Methylobacterium</taxon>
    </lineage>
</organism>
<dbReference type="InterPro" id="IPR034282">
    <property type="entry name" value="CuRO_2_CopA"/>
</dbReference>
<dbReference type="PROSITE" id="PS00080">
    <property type="entry name" value="MULTICOPPER_OXIDASE2"/>
    <property type="match status" value="1"/>
</dbReference>
<keyword evidence="1" id="KW-0479">Metal-binding</keyword>
<dbReference type="EMBL" id="JAUSWL010000018">
    <property type="protein sequence ID" value="MDQ0546885.1"/>
    <property type="molecule type" value="Genomic_DNA"/>
</dbReference>
<dbReference type="AlphaFoldDB" id="A0AAJ1X023"/>
<dbReference type="CDD" id="cd13896">
    <property type="entry name" value="CuRO_3_CopA"/>
    <property type="match status" value="1"/>
</dbReference>
<sequence>MNSYGSAKPSQVAGLNRRRFVLGLAGGIAGLAAGAKSRAAWALTNPGEQTVLRGNHFDLTVGRQIVNKSGTPSWANAINGGVPGPVLRWREGDVVTINLTNKMPEMTGFHWHGIILPNPMDGVPGLEFPGIPSGETFTYRFPVVQSGTYWYHSHMGYQEQKGAYGALIIEPRGRSLIQADRDYVVVLSDWTDEDPQVIANNFKQQPEMYNFKRRLLGTFFADAEQSGLSTTIDERLQWADMRMDPTGIEAPTAYTYTYLVNGHSPAANWTALFRPGERVRLRFINASAVSYYDIRIPGLSMDVVHVHGNDVVPVKVDEFRIGVAETYDVIVQPKDDQAYTIFAQSMGRSGFARATLAPRDGMEAPIPEMDDRPMRTMTDMGMPGMKPNQIGASSRDHTRIGGLDGARSAEIVGDLSRLPGHQKHVKRPPEAKAEPGIEQQFVAKTLTDRLGIPGDGLNHLNRRVLTLKDLRSVRPGLDKRPPSREIVLRLTGNMNRFMWGFDGKKYTEVGPIDVTLGERFRLRMINDTMMSHPIHLHGMWMELENGQGEHRPYLHTINVKPSESLSLLVTPLATGQWPLHCHILYHFEAGMFRTLRVLPRGA</sequence>
<dbReference type="RefSeq" id="WP_007564086.1">
    <property type="nucleotide sequence ID" value="NZ_JARVWR010000020.1"/>
</dbReference>
<dbReference type="InterPro" id="IPR045087">
    <property type="entry name" value="Cu-oxidase_fam"/>
</dbReference>
<dbReference type="PANTHER" id="PTHR11709">
    <property type="entry name" value="MULTI-COPPER OXIDASE"/>
    <property type="match status" value="1"/>
</dbReference>
<dbReference type="CDD" id="cd13874">
    <property type="entry name" value="CuRO_2_CopA"/>
    <property type="match status" value="1"/>
</dbReference>
<dbReference type="Pfam" id="PF00394">
    <property type="entry name" value="Cu-oxidase"/>
    <property type="match status" value="1"/>
</dbReference>
<keyword evidence="3" id="KW-0186">Copper</keyword>
<reference evidence="7" key="1">
    <citation type="submission" date="2023-07" db="EMBL/GenBank/DDBJ databases">
        <title>Genomic Encyclopedia of Type Strains, Phase IV (KMG-IV): sequencing the most valuable type-strain genomes for metagenomic binning, comparative biology and taxonomic classification.</title>
        <authorList>
            <person name="Goeker M."/>
        </authorList>
    </citation>
    <scope>NUCLEOTIDE SEQUENCE</scope>
    <source>
        <strain evidence="7">DSM 19569</strain>
    </source>
</reference>